<dbReference type="PATRIC" id="fig|176090.4.peg.549"/>
<dbReference type="Gene3D" id="3.40.50.300">
    <property type="entry name" value="P-loop containing nucleotide triphosphate hydrolases"/>
    <property type="match status" value="2"/>
</dbReference>
<dbReference type="InterPro" id="IPR027417">
    <property type="entry name" value="P-loop_NTPase"/>
</dbReference>
<dbReference type="InterPro" id="IPR017871">
    <property type="entry name" value="ABC_transporter-like_CS"/>
</dbReference>
<dbReference type="Proteomes" id="UP000030019">
    <property type="component" value="Unassembled WGS sequence"/>
</dbReference>
<gene>
    <name evidence="5" type="ORF">SSIN_0554</name>
</gene>
<feature type="domain" description="ABC transporter" evidence="4">
    <location>
        <begin position="318"/>
        <end position="513"/>
    </location>
</feature>
<dbReference type="Pfam" id="PF00005">
    <property type="entry name" value="ABC_tran"/>
    <property type="match status" value="2"/>
</dbReference>
<dbReference type="GO" id="GO:0016887">
    <property type="term" value="F:ATP hydrolysis activity"/>
    <property type="evidence" value="ECO:0007669"/>
    <property type="project" value="InterPro"/>
</dbReference>
<name>A0A0A0DI90_9STRE</name>
<evidence type="ECO:0000313" key="5">
    <source>
        <dbReference type="EMBL" id="KGM37613.1"/>
    </source>
</evidence>
<dbReference type="SMART" id="SM00382">
    <property type="entry name" value="AAA"/>
    <property type="match status" value="2"/>
</dbReference>
<feature type="domain" description="ABC transporter" evidence="4">
    <location>
        <begin position="2"/>
        <end position="224"/>
    </location>
</feature>
<proteinExistence type="predicted"/>
<evidence type="ECO:0000313" key="6">
    <source>
        <dbReference type="Proteomes" id="UP000030019"/>
    </source>
</evidence>
<dbReference type="RefSeq" id="WP_037615434.1">
    <property type="nucleotide sequence ID" value="NZ_JPEN01000042.1"/>
</dbReference>
<keyword evidence="1" id="KW-0677">Repeat</keyword>
<comment type="caution">
    <text evidence="5">The sequence shown here is derived from an EMBL/GenBank/DDBJ whole genome shotgun (WGS) entry which is preliminary data.</text>
</comment>
<dbReference type="EMBL" id="JPEN01000042">
    <property type="protein sequence ID" value="KGM37613.1"/>
    <property type="molecule type" value="Genomic_DNA"/>
</dbReference>
<dbReference type="PANTHER" id="PTHR19211:SF14">
    <property type="entry name" value="ATP-BINDING CASSETTE SUB-FAMILY F MEMBER 1"/>
    <property type="match status" value="1"/>
</dbReference>
<dbReference type="PROSITE" id="PS50893">
    <property type="entry name" value="ABC_TRANSPORTER_2"/>
    <property type="match status" value="2"/>
</dbReference>
<dbReference type="AlphaFoldDB" id="A0A0A0DI90"/>
<evidence type="ECO:0000256" key="3">
    <source>
        <dbReference type="ARBA" id="ARBA00022840"/>
    </source>
</evidence>
<dbReference type="InterPro" id="IPR003439">
    <property type="entry name" value="ABC_transporter-like_ATP-bd"/>
</dbReference>
<keyword evidence="2" id="KW-0547">Nucleotide-binding</keyword>
<organism evidence="5 6">
    <name type="scientific">Streptococcus sinensis</name>
    <dbReference type="NCBI Taxonomy" id="176090"/>
    <lineage>
        <taxon>Bacteria</taxon>
        <taxon>Bacillati</taxon>
        <taxon>Bacillota</taxon>
        <taxon>Bacilli</taxon>
        <taxon>Lactobacillales</taxon>
        <taxon>Streptococcaceae</taxon>
        <taxon>Streptococcus</taxon>
    </lineage>
</organism>
<evidence type="ECO:0000256" key="1">
    <source>
        <dbReference type="ARBA" id="ARBA00022737"/>
    </source>
</evidence>
<keyword evidence="3 5" id="KW-0067">ATP-binding</keyword>
<protein>
    <submittedName>
        <fullName evidence="5">ABC transporter ATP-binding protein</fullName>
    </submittedName>
</protein>
<reference evidence="5 6" key="1">
    <citation type="submission" date="2014-06" db="EMBL/GenBank/DDBJ databases">
        <authorList>
            <person name="Teng J.L."/>
            <person name="Huang Y."/>
            <person name="Tse H."/>
            <person name="Lau S.K."/>
            <person name="Woo P.C."/>
        </authorList>
    </citation>
    <scope>NUCLEOTIDE SEQUENCE [LARGE SCALE GENOMIC DNA]</scope>
    <source>
        <strain evidence="5 6">HKU4</strain>
    </source>
</reference>
<keyword evidence="6" id="KW-1185">Reference proteome</keyword>
<dbReference type="SUPFAM" id="SSF52540">
    <property type="entry name" value="P-loop containing nucleoside triphosphate hydrolases"/>
    <property type="match status" value="2"/>
</dbReference>
<dbReference type="GO" id="GO:0005524">
    <property type="term" value="F:ATP binding"/>
    <property type="evidence" value="ECO:0007669"/>
    <property type="project" value="UniProtKB-KW"/>
</dbReference>
<dbReference type="STRING" id="176090.SSIN_0554"/>
<dbReference type="PROSITE" id="PS00211">
    <property type="entry name" value="ABC_TRANSPORTER_1"/>
    <property type="match status" value="1"/>
</dbReference>
<dbReference type="InterPro" id="IPR003593">
    <property type="entry name" value="AAA+_ATPase"/>
</dbReference>
<dbReference type="eggNOG" id="COG0488">
    <property type="taxonomic scope" value="Bacteria"/>
</dbReference>
<accession>A0A0A0DI90</accession>
<evidence type="ECO:0000256" key="2">
    <source>
        <dbReference type="ARBA" id="ARBA00022741"/>
    </source>
</evidence>
<sequence length="513" mass="58319">MLQIRNLTITHLKDLKELVKDLTLTVNQGDKVAIIGEEGNGKSTLLKLLLDEQLVSSYVSYSGQIDKSYTAAVYLPQQLPSEDAQLTLNDYFFADFETELDYAKLYRYAGELNFDSQRFASQQQLSSLSGGEKLKVQLIKKLASDWDILFLDEPSNDLDLETLTWLENFISHSQQTVLFVSHDEHFLAQAASKIVHLERIKKKQEARTSVKSLDYENYRTQRQEAFEKQGQLARKEREEHAKTMEKHRRVKQSVEHTLRNTHDATAGRLVAKKMKNVLSQGKRFEKAGAEMTEIPTQEDAISLHFSDIEALPLTKRILKLEGMKLEADERQLAENLTLEVCGQEKIGLIGANGAGKSTLLKELWKILRERTDLRVGYMPQHYGDLLDDESSPLDFLAPSGDKAQEEKILTHLASLQFTRDEARHPIGQLSGGQKAKLLLLKLVLDRPHVLLLDEPTRNFSPTSQPQVRQLLATYPGAIIAVSHDRIFLKEVCQKIYKLTETGLEEVELNRSLN</sequence>
<dbReference type="PANTHER" id="PTHR19211">
    <property type="entry name" value="ATP-BINDING TRANSPORT PROTEIN-RELATED"/>
    <property type="match status" value="1"/>
</dbReference>
<dbReference type="InterPro" id="IPR050611">
    <property type="entry name" value="ABCF"/>
</dbReference>
<evidence type="ECO:0000259" key="4">
    <source>
        <dbReference type="PROSITE" id="PS50893"/>
    </source>
</evidence>